<reference evidence="2 3" key="1">
    <citation type="submission" date="2020-08" db="EMBL/GenBank/DDBJ databases">
        <title>Genomic Encyclopedia of Type Strains, Phase IV (KMG-V): Genome sequencing to study the core and pangenomes of soil and plant-associated prokaryotes.</title>
        <authorList>
            <person name="Whitman W."/>
        </authorList>
    </citation>
    <scope>NUCLEOTIDE SEQUENCE [LARGE SCALE GENOMIC DNA]</scope>
    <source>
        <strain evidence="2 3">SEMIA 492</strain>
    </source>
</reference>
<evidence type="ECO:0000313" key="3">
    <source>
        <dbReference type="Proteomes" id="UP000543836"/>
    </source>
</evidence>
<comment type="caution">
    <text evidence="2">The sequence shown here is derived from an EMBL/GenBank/DDBJ whole genome shotgun (WGS) entry which is preliminary data.</text>
</comment>
<keyword evidence="1" id="KW-0472">Membrane</keyword>
<dbReference type="EMBL" id="JACIIG010000004">
    <property type="protein sequence ID" value="MBB4567876.1"/>
    <property type="molecule type" value="Genomic_DNA"/>
</dbReference>
<gene>
    <name evidence="2" type="ORF">GGE60_001987</name>
</gene>
<evidence type="ECO:0000256" key="1">
    <source>
        <dbReference type="SAM" id="Phobius"/>
    </source>
</evidence>
<keyword evidence="3" id="KW-1185">Reference proteome</keyword>
<sequence length="137" mass="14641">MTMIVALPLMIVPLVLYNLAMLGLMGAGGIASLNDVILALAMLSGATWTLQLGDLFIVVALITLFFEILKATRNGSGSLLNHMLSMLVFIAYLVEFLLVKDAATQTFFVLMTIAFIDVIGGFTISIRSAGRDVSIGL</sequence>
<keyword evidence="1" id="KW-1133">Transmembrane helix</keyword>
<feature type="transmembrane region" description="Helical" evidence="1">
    <location>
        <begin position="37"/>
        <end position="66"/>
    </location>
</feature>
<feature type="transmembrane region" description="Helical" evidence="1">
    <location>
        <begin position="105"/>
        <end position="126"/>
    </location>
</feature>
<accession>A0A7W6ZSD7</accession>
<keyword evidence="1" id="KW-0812">Transmembrane</keyword>
<feature type="transmembrane region" description="Helical" evidence="1">
    <location>
        <begin position="7"/>
        <end position="31"/>
    </location>
</feature>
<name>A0A7W6ZSD7_9HYPH</name>
<protein>
    <recommendedName>
        <fullName evidence="4">Transmembrane protein</fullName>
    </recommendedName>
</protein>
<dbReference type="AlphaFoldDB" id="A0A7W6ZSD7"/>
<organism evidence="2 3">
    <name type="scientific">Rhizobium leucaenae</name>
    <dbReference type="NCBI Taxonomy" id="29450"/>
    <lineage>
        <taxon>Bacteria</taxon>
        <taxon>Pseudomonadati</taxon>
        <taxon>Pseudomonadota</taxon>
        <taxon>Alphaproteobacteria</taxon>
        <taxon>Hyphomicrobiales</taxon>
        <taxon>Rhizobiaceae</taxon>
        <taxon>Rhizobium/Agrobacterium group</taxon>
        <taxon>Rhizobium</taxon>
    </lineage>
</organism>
<feature type="transmembrane region" description="Helical" evidence="1">
    <location>
        <begin position="78"/>
        <end position="99"/>
    </location>
</feature>
<dbReference type="Proteomes" id="UP000543836">
    <property type="component" value="Unassembled WGS sequence"/>
</dbReference>
<evidence type="ECO:0008006" key="4">
    <source>
        <dbReference type="Google" id="ProtNLM"/>
    </source>
</evidence>
<proteinExistence type="predicted"/>
<evidence type="ECO:0000313" key="2">
    <source>
        <dbReference type="EMBL" id="MBB4567876.1"/>
    </source>
</evidence>